<reference evidence="4 5" key="1">
    <citation type="submission" date="2020-04" db="EMBL/GenBank/DDBJ databases">
        <title>Genome Assembly and Annotation of Botryosphaeria dothidea sdau 11-99, a Latent Pathogen of Apple Fruit Ring Rot in China.</title>
        <authorList>
            <person name="Yu C."/>
            <person name="Diao Y."/>
            <person name="Lu Q."/>
            <person name="Zhao J."/>
            <person name="Cui S."/>
            <person name="Peng C."/>
            <person name="He B."/>
            <person name="Liu H."/>
        </authorList>
    </citation>
    <scope>NUCLEOTIDE SEQUENCE [LARGE SCALE GENOMIC DNA]</scope>
    <source>
        <strain evidence="5">sdau11-99</strain>
        <strain evidence="4">Sdau11-99</strain>
    </source>
</reference>
<dbReference type="SUPFAM" id="SSF53474">
    <property type="entry name" value="alpha/beta-Hydrolases"/>
    <property type="match status" value="1"/>
</dbReference>
<dbReference type="InterPro" id="IPR029058">
    <property type="entry name" value="AB_hydrolase_fold"/>
</dbReference>
<dbReference type="Proteomes" id="UP000572817">
    <property type="component" value="Unassembled WGS sequence"/>
</dbReference>
<comment type="caution">
    <text evidence="4">The sequence shown here is derived from an EMBL/GenBank/DDBJ whole genome shotgun (WGS) entry which is preliminary data.</text>
</comment>
<dbReference type="EMBL" id="WWBZ02000040">
    <property type="protein sequence ID" value="KAF4305478.1"/>
    <property type="molecule type" value="Genomic_DNA"/>
</dbReference>
<dbReference type="OrthoDB" id="2586582at2759"/>
<organism evidence="4 5">
    <name type="scientific">Botryosphaeria dothidea</name>
    <dbReference type="NCBI Taxonomy" id="55169"/>
    <lineage>
        <taxon>Eukaryota</taxon>
        <taxon>Fungi</taxon>
        <taxon>Dikarya</taxon>
        <taxon>Ascomycota</taxon>
        <taxon>Pezizomycotina</taxon>
        <taxon>Dothideomycetes</taxon>
        <taxon>Dothideomycetes incertae sedis</taxon>
        <taxon>Botryosphaeriales</taxon>
        <taxon>Botryosphaeriaceae</taxon>
        <taxon>Botryosphaeria</taxon>
    </lineage>
</organism>
<keyword evidence="5" id="KW-1185">Reference proteome</keyword>
<keyword evidence="1" id="KW-0378">Hydrolase</keyword>
<dbReference type="EMBL" id="WWBZ02000073">
    <property type="protein sequence ID" value="KAF4301920.1"/>
    <property type="molecule type" value="Genomic_DNA"/>
</dbReference>
<evidence type="ECO:0000256" key="2">
    <source>
        <dbReference type="ARBA" id="ARBA00023157"/>
    </source>
</evidence>
<dbReference type="SMART" id="SM01110">
    <property type="entry name" value="Cutinase"/>
    <property type="match status" value="1"/>
</dbReference>
<dbReference type="Gene3D" id="3.40.50.1820">
    <property type="entry name" value="alpha/beta hydrolase"/>
    <property type="match status" value="1"/>
</dbReference>
<evidence type="ECO:0000313" key="4">
    <source>
        <dbReference type="EMBL" id="KAF4305478.1"/>
    </source>
</evidence>
<dbReference type="AlphaFoldDB" id="A0A8H4IUP3"/>
<protein>
    <submittedName>
        <fullName evidence="4">Carbohydrate esterase family 5 protein</fullName>
    </submittedName>
</protein>
<dbReference type="GO" id="GO:0052689">
    <property type="term" value="F:carboxylic ester hydrolase activity"/>
    <property type="evidence" value="ECO:0007669"/>
    <property type="project" value="UniProtKB-ARBA"/>
</dbReference>
<proteinExistence type="predicted"/>
<evidence type="ECO:0000256" key="1">
    <source>
        <dbReference type="ARBA" id="ARBA00022801"/>
    </source>
</evidence>
<name>A0A8H4IUP3_9PEZI</name>
<sequence length="260" mass="26589">MKPSYPSLLLSLSTVGSASPVGPRAACASGLHIIAARASGEAAGPGMIGAVAQDIIARVPGSDLESVVYPASINNVQDYANSEHQGTLALTQLIQAYLAACPTAKIALLGYSQGAEVVGDVLCGTSSDISPKTAPLATQYGNAVVAAISMGSPAHVANQPYNKGTSTRNGIWFRRDTASCQPYAARLVEYCDTNDYYCDSAALALDPTQQVHRGYVTRYGTDATDFVVGKAGAAGLKTTTAAGMTATKKSGLLGLGILGL</sequence>
<gene>
    <name evidence="4" type="ORF">GTA08_BOTSDO06138</name>
    <name evidence="3" type="ORF">GTA08_BOTSDO10360</name>
</gene>
<evidence type="ECO:0000313" key="3">
    <source>
        <dbReference type="EMBL" id="KAF4301920.1"/>
    </source>
</evidence>
<dbReference type="Pfam" id="PF01083">
    <property type="entry name" value="Cutinase"/>
    <property type="match status" value="1"/>
</dbReference>
<dbReference type="PANTHER" id="PTHR33630">
    <property type="entry name" value="CUTINASE RV1984C-RELATED-RELATED"/>
    <property type="match status" value="1"/>
</dbReference>
<accession>A0A8H4IUP3</accession>
<keyword evidence="2" id="KW-1015">Disulfide bond</keyword>
<dbReference type="PANTHER" id="PTHR33630:SF9">
    <property type="entry name" value="CUTINASE 4"/>
    <property type="match status" value="1"/>
</dbReference>
<dbReference type="InterPro" id="IPR000675">
    <property type="entry name" value="Cutinase/axe"/>
</dbReference>
<evidence type="ECO:0000313" key="5">
    <source>
        <dbReference type="Proteomes" id="UP000572817"/>
    </source>
</evidence>